<dbReference type="eggNOG" id="COG2266">
    <property type="taxonomic scope" value="Bacteria"/>
</dbReference>
<dbReference type="RefSeq" id="WP_013174307.1">
    <property type="nucleotide sequence ID" value="NC_014220.1"/>
</dbReference>
<dbReference type="STRING" id="643648.Slip_0103"/>
<dbReference type="HOGENOM" id="CLU_071013_1_0_9"/>
<sequence length="257" mass="28830">MQEYDAVILAGGVNSAELRKYAPYDSEALIVIGRYPMVYYVYRAVRASQRIRNIVIVGPKQSLQEIFKKENNLRFAEPGQDSIDSLANGIEVLEGSGITDRVLVLPTDIPFITAEAIDDFISRCEGEEADFFYSIVNREVNEKRFPGVKRTYVRLKEGVFTGGNLFVIKSDKIASCVALAKQFVARRKNPFQMARLLGLGLAWKYLTRRLTIPDAEARFYRVVGIRGRAVISPFAEVGVDVDKPSDLWLAERILGVG</sequence>
<dbReference type="Proteomes" id="UP000000378">
    <property type="component" value="Chromosome"/>
</dbReference>
<dbReference type="EMBL" id="CP002048">
    <property type="protein sequence ID" value="ADI00903.1"/>
    <property type="molecule type" value="Genomic_DNA"/>
</dbReference>
<dbReference type="KEGG" id="slp:Slip_0103"/>
<reference evidence="2 3" key="2">
    <citation type="journal article" date="2010" name="Stand. Genomic Sci.">
        <title>Complete genome sequence of Syntrophothermus lipocalidus type strain (TGB-C1).</title>
        <authorList>
            <person name="Djao O.D."/>
            <person name="Zhang X."/>
            <person name="Lucas S."/>
            <person name="Lapidus A."/>
            <person name="Del Rio T.G."/>
            <person name="Nolan M."/>
            <person name="Tice H."/>
            <person name="Cheng J.F."/>
            <person name="Han C."/>
            <person name="Tapia R."/>
            <person name="Goodwin L."/>
            <person name="Pitluck S."/>
            <person name="Liolios K."/>
            <person name="Ivanova N."/>
            <person name="Mavromatis K."/>
            <person name="Mikhailova N."/>
            <person name="Ovchinnikova G."/>
            <person name="Pati A."/>
            <person name="Brambilla E."/>
            <person name="Chen A."/>
            <person name="Palaniappan K."/>
            <person name="Land M."/>
            <person name="Hauser L."/>
            <person name="Chang Y.J."/>
            <person name="Jeffries C.D."/>
            <person name="Rohde M."/>
            <person name="Sikorski J."/>
            <person name="Spring S."/>
            <person name="Goker M."/>
            <person name="Detter J.C."/>
            <person name="Woyke T."/>
            <person name="Bristow J."/>
            <person name="Eisen J.A."/>
            <person name="Markowitz V."/>
            <person name="Hugenholtz P."/>
            <person name="Kyrpides N.C."/>
            <person name="Klenk H.P."/>
        </authorList>
    </citation>
    <scope>NUCLEOTIDE SEQUENCE [LARGE SCALE GENOMIC DNA]</scope>
    <source>
        <strain evidence="3">DSM 12680 / TGB-C1</strain>
    </source>
</reference>
<keyword evidence="3" id="KW-1185">Reference proteome</keyword>
<dbReference type="Pfam" id="PF12804">
    <property type="entry name" value="NTP_transf_3"/>
    <property type="match status" value="1"/>
</dbReference>
<dbReference type="InterPro" id="IPR029044">
    <property type="entry name" value="Nucleotide-diphossugar_trans"/>
</dbReference>
<reference evidence="3" key="1">
    <citation type="journal article" date="2010" name="Stand. Genomic Sci.">
        <title>Complete genome sequence of Syntrophothermus lipocalidus type strain (TGB-C1T).</title>
        <authorList>
            <consortium name="US DOE Joint Genome Institute (JGI-PGF)"/>
            <person name="Djao O."/>
            <person name="Zhang X."/>
            <person name="Lucas S."/>
            <person name="Lapidus A."/>
            <person name="Glavina Del Rio T."/>
            <person name="Nolan M."/>
            <person name="Tice H."/>
            <person name="Cheng J."/>
            <person name="Han C."/>
            <person name="Tapia R."/>
            <person name="Goodwin L."/>
            <person name="Pitluck S."/>
            <person name="Liolios K."/>
            <person name="Ivanova N."/>
            <person name="Mavromatis K."/>
            <person name="Mikhailova N."/>
            <person name="Ovchinnikova G."/>
            <person name="Pati A."/>
            <person name="Brambilla E."/>
            <person name="Chen A."/>
            <person name="Palaniappan K."/>
            <person name="Land M."/>
            <person name="Hauser L."/>
            <person name="Chang Y."/>
            <person name="Jeffries C."/>
            <person name="Rohde M."/>
            <person name="Sikorski J."/>
            <person name="Spring S."/>
            <person name="Goker M."/>
            <person name="Detter J."/>
            <person name="Woyke T."/>
            <person name="Bristow J."/>
            <person name="Eisen J."/>
            <person name="Markowitz V."/>
            <person name="Hugenholtz P."/>
            <person name="Kyrpides N."/>
            <person name="Klenk H."/>
        </authorList>
    </citation>
    <scope>NUCLEOTIDE SEQUENCE [LARGE SCALE GENOMIC DNA]</scope>
    <source>
        <strain evidence="3">DSM 12680 / TGB-C1</strain>
    </source>
</reference>
<dbReference type="InterPro" id="IPR025877">
    <property type="entry name" value="MobA-like_NTP_Trfase"/>
</dbReference>
<evidence type="ECO:0000259" key="1">
    <source>
        <dbReference type="Pfam" id="PF12804"/>
    </source>
</evidence>
<accession>D7CIN8</accession>
<name>D7CIN8_SYNLT</name>
<proteinExistence type="predicted"/>
<organism evidence="2 3">
    <name type="scientific">Syntrophothermus lipocalidus (strain DSM 12680 / TGB-C1)</name>
    <dbReference type="NCBI Taxonomy" id="643648"/>
    <lineage>
        <taxon>Bacteria</taxon>
        <taxon>Bacillati</taxon>
        <taxon>Bacillota</taxon>
        <taxon>Clostridia</taxon>
        <taxon>Eubacteriales</taxon>
        <taxon>Syntrophomonadaceae</taxon>
        <taxon>Syntrophothermus</taxon>
    </lineage>
</organism>
<dbReference type="Gene3D" id="3.90.550.10">
    <property type="entry name" value="Spore Coat Polysaccharide Biosynthesis Protein SpsA, Chain A"/>
    <property type="match status" value="1"/>
</dbReference>
<evidence type="ECO:0000313" key="2">
    <source>
        <dbReference type="EMBL" id="ADI00903.1"/>
    </source>
</evidence>
<dbReference type="OrthoDB" id="159246at2"/>
<evidence type="ECO:0000313" key="3">
    <source>
        <dbReference type="Proteomes" id="UP000000378"/>
    </source>
</evidence>
<dbReference type="SUPFAM" id="SSF53448">
    <property type="entry name" value="Nucleotide-diphospho-sugar transferases"/>
    <property type="match status" value="1"/>
</dbReference>
<feature type="domain" description="MobA-like NTP transferase" evidence="1">
    <location>
        <begin position="6"/>
        <end position="137"/>
    </location>
</feature>
<dbReference type="GO" id="GO:0016779">
    <property type="term" value="F:nucleotidyltransferase activity"/>
    <property type="evidence" value="ECO:0007669"/>
    <property type="project" value="UniProtKB-ARBA"/>
</dbReference>
<dbReference type="AlphaFoldDB" id="D7CIN8"/>
<protein>
    <recommendedName>
        <fullName evidence="1">MobA-like NTP transferase domain-containing protein</fullName>
    </recommendedName>
</protein>
<gene>
    <name evidence="2" type="ordered locus">Slip_0103</name>
</gene>